<evidence type="ECO:0000256" key="1">
    <source>
        <dbReference type="ARBA" id="ARBA00008520"/>
    </source>
</evidence>
<dbReference type="InterPro" id="IPR006059">
    <property type="entry name" value="SBP"/>
</dbReference>
<keyword evidence="2" id="KW-0813">Transport</keyword>
<dbReference type="GO" id="GO:1901982">
    <property type="term" value="F:maltose binding"/>
    <property type="evidence" value="ECO:0007669"/>
    <property type="project" value="TreeGrafter"/>
</dbReference>
<evidence type="ECO:0000313" key="4">
    <source>
        <dbReference type="EMBL" id="MPM50994.1"/>
    </source>
</evidence>
<evidence type="ECO:0000256" key="3">
    <source>
        <dbReference type="ARBA" id="ARBA00022729"/>
    </source>
</evidence>
<evidence type="ECO:0000256" key="2">
    <source>
        <dbReference type="ARBA" id="ARBA00022448"/>
    </source>
</evidence>
<dbReference type="SUPFAM" id="SSF53850">
    <property type="entry name" value="Periplasmic binding protein-like II"/>
    <property type="match status" value="1"/>
</dbReference>
<protein>
    <submittedName>
        <fullName evidence="4">Putative arabinose-binding protein</fullName>
    </submittedName>
</protein>
<keyword evidence="3" id="KW-0732">Signal</keyword>
<organism evidence="4">
    <name type="scientific">bioreactor metagenome</name>
    <dbReference type="NCBI Taxonomy" id="1076179"/>
    <lineage>
        <taxon>unclassified sequences</taxon>
        <taxon>metagenomes</taxon>
        <taxon>ecological metagenomes</taxon>
    </lineage>
</organism>
<sequence>MLKKSTVILMVILMVLGLFAGCQAPAAPEASAPVATEEATQAETAAPAAEEPVTIDFMNFSANEGGLLTLGLMKDLFEKENPNIKVNIETFGYDTYATQLQTRVGGGDAPDCFELGLDAFPSYVDQKAILPLDDMMAASGTDLSVLTDKSLQAFSINGTKYGMPYSYSTVVLIYNKDLFDQAGVAYPTADWTWADADAAALKIKALGDDYYGLIQPISTYEFFKVVKQYNGGLLNDDNTAFSVNRPENVQALQRLVDNVLVTNICPSKEQRGSLDEWGVFKLGKTGMIVTGIWAFPSFTTDCAFNWDIAVEPGAATKATHYFANGLAISADSKNAEAAYKWIEFIGTSEQVAQLRVQLGWELPCATYQSAMDQYAKLTPPANRQAVFDSLNFVVPVPQIAQFSQMADILGVELDAAANGSKTPQKALDDAQAALEAAITLK</sequence>
<name>A0A645AN09_9ZZZZ</name>
<reference evidence="4" key="1">
    <citation type="submission" date="2019-08" db="EMBL/GenBank/DDBJ databases">
        <authorList>
            <person name="Kucharzyk K."/>
            <person name="Murdoch R.W."/>
            <person name="Higgins S."/>
            <person name="Loffler F."/>
        </authorList>
    </citation>
    <scope>NUCLEOTIDE SEQUENCE</scope>
</reference>
<dbReference type="GO" id="GO:0055052">
    <property type="term" value="C:ATP-binding cassette (ABC) transporter complex, substrate-binding subunit-containing"/>
    <property type="evidence" value="ECO:0007669"/>
    <property type="project" value="TreeGrafter"/>
</dbReference>
<dbReference type="Pfam" id="PF01547">
    <property type="entry name" value="SBP_bac_1"/>
    <property type="match status" value="1"/>
</dbReference>
<dbReference type="PANTHER" id="PTHR30061">
    <property type="entry name" value="MALTOSE-BINDING PERIPLASMIC PROTEIN"/>
    <property type="match status" value="1"/>
</dbReference>
<dbReference type="GO" id="GO:0015768">
    <property type="term" value="P:maltose transport"/>
    <property type="evidence" value="ECO:0007669"/>
    <property type="project" value="TreeGrafter"/>
</dbReference>
<accession>A0A645AN09</accession>
<dbReference type="PANTHER" id="PTHR30061:SF50">
    <property type="entry name" value="MALTOSE_MALTODEXTRIN-BINDING PERIPLASMIC PROTEIN"/>
    <property type="match status" value="1"/>
</dbReference>
<comment type="caution">
    <text evidence="4">The sequence shown here is derived from an EMBL/GenBank/DDBJ whole genome shotgun (WGS) entry which is preliminary data.</text>
</comment>
<comment type="similarity">
    <text evidence="1">Belongs to the bacterial solute-binding protein 1 family.</text>
</comment>
<dbReference type="PROSITE" id="PS51257">
    <property type="entry name" value="PROKAR_LIPOPROTEIN"/>
    <property type="match status" value="1"/>
</dbReference>
<dbReference type="Gene3D" id="3.40.190.10">
    <property type="entry name" value="Periplasmic binding protein-like II"/>
    <property type="match status" value="1"/>
</dbReference>
<proteinExistence type="inferred from homology"/>
<dbReference type="GO" id="GO:0042956">
    <property type="term" value="P:maltodextrin transmembrane transport"/>
    <property type="evidence" value="ECO:0007669"/>
    <property type="project" value="TreeGrafter"/>
</dbReference>
<dbReference type="CDD" id="cd13585">
    <property type="entry name" value="PBP2_TMBP_like"/>
    <property type="match status" value="1"/>
</dbReference>
<gene>
    <name evidence="4" type="primary">araN_3</name>
    <name evidence="4" type="ORF">SDC9_97740</name>
</gene>
<dbReference type="AlphaFoldDB" id="A0A645AN09"/>
<dbReference type="EMBL" id="VSSQ01013214">
    <property type="protein sequence ID" value="MPM50994.1"/>
    <property type="molecule type" value="Genomic_DNA"/>
</dbReference>